<evidence type="ECO:0000256" key="1">
    <source>
        <dbReference type="SAM" id="MobiDB-lite"/>
    </source>
</evidence>
<proteinExistence type="predicted"/>
<feature type="region of interest" description="Disordered" evidence="1">
    <location>
        <begin position="39"/>
        <end position="59"/>
    </location>
</feature>
<accession>A0A7I7L721</accession>
<name>A0A7I7L721_9MYCO</name>
<evidence type="ECO:0000313" key="2">
    <source>
        <dbReference type="EMBL" id="BBX55292.1"/>
    </source>
</evidence>
<evidence type="ECO:0000313" key="3">
    <source>
        <dbReference type="Proteomes" id="UP000467164"/>
    </source>
</evidence>
<protein>
    <submittedName>
        <fullName evidence="2">Uncharacterized protein</fullName>
    </submittedName>
</protein>
<dbReference type="Proteomes" id="UP000467164">
    <property type="component" value="Chromosome"/>
</dbReference>
<dbReference type="KEGG" id="msho:MSHO_06370"/>
<organism evidence="2 3">
    <name type="scientific">Mycobacterium shottsii</name>
    <dbReference type="NCBI Taxonomy" id="133549"/>
    <lineage>
        <taxon>Bacteria</taxon>
        <taxon>Bacillati</taxon>
        <taxon>Actinomycetota</taxon>
        <taxon>Actinomycetes</taxon>
        <taxon>Mycobacteriales</taxon>
        <taxon>Mycobacteriaceae</taxon>
        <taxon>Mycobacterium</taxon>
        <taxon>Mycobacterium ulcerans group</taxon>
    </lineage>
</organism>
<keyword evidence="3" id="KW-1185">Reference proteome</keyword>
<dbReference type="AlphaFoldDB" id="A0A7I7L721"/>
<reference evidence="2 3" key="1">
    <citation type="journal article" date="2019" name="Emerg. Microbes Infect.">
        <title>Comprehensive subspecies identification of 175 nontuberculous mycobacteria species based on 7547 genomic profiles.</title>
        <authorList>
            <person name="Matsumoto Y."/>
            <person name="Kinjo T."/>
            <person name="Motooka D."/>
            <person name="Nabeya D."/>
            <person name="Jung N."/>
            <person name="Uechi K."/>
            <person name="Horii T."/>
            <person name="Iida T."/>
            <person name="Fujita J."/>
            <person name="Nakamura S."/>
        </authorList>
    </citation>
    <scope>NUCLEOTIDE SEQUENCE [LARGE SCALE GENOMIC DNA]</scope>
    <source>
        <strain evidence="2 3">JCM 12657</strain>
    </source>
</reference>
<gene>
    <name evidence="2" type="ORF">MSHO_06370</name>
</gene>
<dbReference type="EMBL" id="AP022572">
    <property type="protein sequence ID" value="BBX55292.1"/>
    <property type="molecule type" value="Genomic_DNA"/>
</dbReference>
<sequence>MRKVVDQMLEIGRPASCEIIQSDHRMTVCQETVDQCRSDETGRAGDQCTHRPTIPTGKK</sequence>